<keyword evidence="1" id="KW-1133">Transmembrane helix</keyword>
<reference evidence="2 3" key="1">
    <citation type="submission" date="2024-02" db="EMBL/GenBank/DDBJ databases">
        <authorList>
            <person name="Chen Y."/>
            <person name="Shah S."/>
            <person name="Dougan E. K."/>
            <person name="Thang M."/>
            <person name="Chan C."/>
        </authorList>
    </citation>
    <scope>NUCLEOTIDE SEQUENCE [LARGE SCALE GENOMIC DNA]</scope>
</reference>
<accession>A0ABP0HCD9</accession>
<protein>
    <submittedName>
        <fullName evidence="2">Uncharacterized protein</fullName>
    </submittedName>
</protein>
<name>A0ABP0HCD9_9DINO</name>
<keyword evidence="3" id="KW-1185">Reference proteome</keyword>
<feature type="transmembrane region" description="Helical" evidence="1">
    <location>
        <begin position="15"/>
        <end position="39"/>
    </location>
</feature>
<evidence type="ECO:0000313" key="3">
    <source>
        <dbReference type="Proteomes" id="UP001642484"/>
    </source>
</evidence>
<dbReference type="Proteomes" id="UP001642484">
    <property type="component" value="Unassembled WGS sequence"/>
</dbReference>
<dbReference type="EMBL" id="CAXAMN010000336">
    <property type="protein sequence ID" value="CAK8987869.1"/>
    <property type="molecule type" value="Genomic_DNA"/>
</dbReference>
<comment type="caution">
    <text evidence="2">The sequence shown here is derived from an EMBL/GenBank/DDBJ whole genome shotgun (WGS) entry which is preliminary data.</text>
</comment>
<evidence type="ECO:0000313" key="2">
    <source>
        <dbReference type="EMBL" id="CAK8987869.1"/>
    </source>
</evidence>
<keyword evidence="1" id="KW-0472">Membrane</keyword>
<evidence type="ECO:0000256" key="1">
    <source>
        <dbReference type="SAM" id="Phobius"/>
    </source>
</evidence>
<sequence length="125" mass="14054">MTSEWLRQFMQERAAVFLLVLAWSVEFLVAWSTGFHLLVAQIGWMRPMHWAAGNGQRQAAEELRDLVWRAVSKRVLGWPPNAAGQSRGGFVYKGSICFLSRHGDLGCIMCILSISEPDKFSEAPS</sequence>
<keyword evidence="1" id="KW-0812">Transmembrane</keyword>
<organism evidence="2 3">
    <name type="scientific">Durusdinium trenchii</name>
    <dbReference type="NCBI Taxonomy" id="1381693"/>
    <lineage>
        <taxon>Eukaryota</taxon>
        <taxon>Sar</taxon>
        <taxon>Alveolata</taxon>
        <taxon>Dinophyceae</taxon>
        <taxon>Suessiales</taxon>
        <taxon>Symbiodiniaceae</taxon>
        <taxon>Durusdinium</taxon>
    </lineage>
</organism>
<proteinExistence type="predicted"/>
<gene>
    <name evidence="2" type="ORF">CCMP2556_LOCUS1029</name>
</gene>